<dbReference type="GO" id="GO:0047769">
    <property type="term" value="F:arogenate dehydratase activity"/>
    <property type="evidence" value="ECO:0007669"/>
    <property type="project" value="UniProtKB-EC"/>
</dbReference>
<gene>
    <name evidence="3" type="ORF">AQUCO_00400088v1</name>
</gene>
<dbReference type="GO" id="GO:0009507">
    <property type="term" value="C:chloroplast"/>
    <property type="evidence" value="ECO:0007669"/>
    <property type="project" value="TreeGrafter"/>
</dbReference>
<dbReference type="Pfam" id="PF01842">
    <property type="entry name" value="ACT"/>
    <property type="match status" value="1"/>
</dbReference>
<dbReference type="SUPFAM" id="SSF55021">
    <property type="entry name" value="ACT-like"/>
    <property type="match status" value="1"/>
</dbReference>
<name>A0A2G5ETB0_AQUCA</name>
<keyword evidence="4" id="KW-1185">Reference proteome</keyword>
<dbReference type="GO" id="GO:0004664">
    <property type="term" value="F:prephenate dehydratase activity"/>
    <property type="evidence" value="ECO:0007669"/>
    <property type="project" value="InterPro"/>
</dbReference>
<dbReference type="EMBL" id="KZ305021">
    <property type="protein sequence ID" value="PIA58983.1"/>
    <property type="molecule type" value="Genomic_DNA"/>
</dbReference>
<dbReference type="OrthoDB" id="2414662at2759"/>
<dbReference type="PROSITE" id="PS00858">
    <property type="entry name" value="PREPHENATE_DEHYDR_2"/>
    <property type="match status" value="1"/>
</dbReference>
<dbReference type="PANTHER" id="PTHR21022">
    <property type="entry name" value="PREPHENATE DEHYDRATASE P PROTEIN"/>
    <property type="match status" value="1"/>
</dbReference>
<organism evidence="3 4">
    <name type="scientific">Aquilegia coerulea</name>
    <name type="common">Rocky mountain columbine</name>
    <dbReference type="NCBI Taxonomy" id="218851"/>
    <lineage>
        <taxon>Eukaryota</taxon>
        <taxon>Viridiplantae</taxon>
        <taxon>Streptophyta</taxon>
        <taxon>Embryophyta</taxon>
        <taxon>Tracheophyta</taxon>
        <taxon>Spermatophyta</taxon>
        <taxon>Magnoliopsida</taxon>
        <taxon>Ranunculales</taxon>
        <taxon>Ranunculaceae</taxon>
        <taxon>Thalictroideae</taxon>
        <taxon>Aquilegia</taxon>
    </lineage>
</organism>
<proteinExistence type="predicted"/>
<dbReference type="Proteomes" id="UP000230069">
    <property type="component" value="Unassembled WGS sequence"/>
</dbReference>
<dbReference type="AlphaFoldDB" id="A0A2G5ETB0"/>
<evidence type="ECO:0000313" key="4">
    <source>
        <dbReference type="Proteomes" id="UP000230069"/>
    </source>
</evidence>
<reference evidence="3 4" key="1">
    <citation type="submission" date="2017-09" db="EMBL/GenBank/DDBJ databases">
        <title>WGS assembly of Aquilegia coerulea Goldsmith.</title>
        <authorList>
            <person name="Hodges S."/>
            <person name="Kramer E."/>
            <person name="Nordborg M."/>
            <person name="Tomkins J."/>
            <person name="Borevitz J."/>
            <person name="Derieg N."/>
            <person name="Yan J."/>
            <person name="Mihaltcheva S."/>
            <person name="Hayes R.D."/>
            <person name="Rokhsar D."/>
        </authorList>
    </citation>
    <scope>NUCLEOTIDE SEQUENCE [LARGE SCALE GENOMIC DNA]</scope>
    <source>
        <strain evidence="4">cv. Goldsmith</strain>
    </source>
</reference>
<dbReference type="InterPro" id="IPR018528">
    <property type="entry name" value="Preph_deHydtase_CS"/>
</dbReference>
<dbReference type="STRING" id="218851.A0A2G5ETB0"/>
<comment type="catalytic activity">
    <reaction evidence="1">
        <text>L-arogenate + H(+) = L-phenylalanine + CO2 + H2O</text>
        <dbReference type="Rhea" id="RHEA:12536"/>
        <dbReference type="ChEBI" id="CHEBI:15377"/>
        <dbReference type="ChEBI" id="CHEBI:15378"/>
        <dbReference type="ChEBI" id="CHEBI:16526"/>
        <dbReference type="ChEBI" id="CHEBI:58095"/>
        <dbReference type="ChEBI" id="CHEBI:58180"/>
        <dbReference type="EC" id="4.2.1.91"/>
    </reaction>
    <physiologicalReaction direction="left-to-right" evidence="1">
        <dbReference type="Rhea" id="RHEA:12537"/>
    </physiologicalReaction>
</comment>
<dbReference type="GO" id="GO:0009094">
    <property type="term" value="P:L-phenylalanine biosynthetic process"/>
    <property type="evidence" value="ECO:0007669"/>
    <property type="project" value="InterPro"/>
</dbReference>
<evidence type="ECO:0000259" key="2">
    <source>
        <dbReference type="PROSITE" id="PS51671"/>
    </source>
</evidence>
<dbReference type="PANTHER" id="PTHR21022:SF42">
    <property type="entry name" value="AROGENATE DEHYDRATASE_PREPHENATE DEHYDRATASE 2, CHLOROPLASTIC"/>
    <property type="match status" value="1"/>
</dbReference>
<protein>
    <recommendedName>
        <fullName evidence="2">ACT domain-containing protein</fullName>
    </recommendedName>
</protein>
<dbReference type="EMBL" id="KZ305021">
    <property type="protein sequence ID" value="PIA58984.1"/>
    <property type="molecule type" value="Genomic_DNA"/>
</dbReference>
<sequence>MCPRGGIPVCSTIELIWAELALTTSFLFLSQTSIVFSLEEGPGVLFKALAVFAMRSINLTKIESRPRRKKPMRVSEDSSNGSPKYFDYLFYVDFEASMADPNSQNALRHLEEFATFLRVLGSYPADNSLT</sequence>
<feature type="domain" description="ACT" evidence="2">
    <location>
        <begin position="33"/>
        <end position="124"/>
    </location>
</feature>
<accession>A0A2G5ETB0</accession>
<dbReference type="CDD" id="cd04905">
    <property type="entry name" value="ACT_CM-PDT"/>
    <property type="match status" value="1"/>
</dbReference>
<dbReference type="Gene3D" id="3.30.70.260">
    <property type="match status" value="1"/>
</dbReference>
<dbReference type="PROSITE" id="PS51671">
    <property type="entry name" value="ACT"/>
    <property type="match status" value="1"/>
</dbReference>
<dbReference type="FunFam" id="3.30.70.260:FF:000028">
    <property type="entry name" value="Arogenate dehydratase"/>
    <property type="match status" value="1"/>
</dbReference>
<evidence type="ECO:0000256" key="1">
    <source>
        <dbReference type="ARBA" id="ARBA00050723"/>
    </source>
</evidence>
<dbReference type="InterPro" id="IPR045865">
    <property type="entry name" value="ACT-like_dom_sf"/>
</dbReference>
<dbReference type="InterPro" id="IPR002912">
    <property type="entry name" value="ACT_dom"/>
</dbReference>
<evidence type="ECO:0000313" key="3">
    <source>
        <dbReference type="EMBL" id="PIA58983.1"/>
    </source>
</evidence>